<comment type="caution">
    <text evidence="1">The sequence shown here is derived from an EMBL/GenBank/DDBJ whole genome shotgun (WGS) entry which is preliminary data.</text>
</comment>
<sequence>MRKTRSVYAKSGKFAVSASDNTPPPAQTVQAADELVSTRHGEDVVQLAALNDDLPLHRLLKVQVRSMSLQNGHGVHHGAPHGEFADQEWVESILVRPSHPATIDRGRGIDEGAVKVE</sequence>
<dbReference type="EMBL" id="JAQZAO010000012">
    <property type="protein sequence ID" value="MDD7968427.1"/>
    <property type="molecule type" value="Genomic_DNA"/>
</dbReference>
<proteinExistence type="predicted"/>
<evidence type="ECO:0000313" key="1">
    <source>
        <dbReference type="EMBL" id="MDD7968427.1"/>
    </source>
</evidence>
<gene>
    <name evidence="1" type="ORF">PGB27_24050</name>
</gene>
<reference evidence="1 2" key="1">
    <citation type="submission" date="2023-02" db="EMBL/GenBank/DDBJ databases">
        <title>Genome sequencing required for Actinomycetospora new species description.</title>
        <authorList>
            <person name="Saimee Y."/>
            <person name="Duangmal K."/>
        </authorList>
    </citation>
    <scope>NUCLEOTIDE SEQUENCE [LARGE SCALE GENOMIC DNA]</scope>
    <source>
        <strain evidence="1 2">DW7H6</strain>
    </source>
</reference>
<protein>
    <submittedName>
        <fullName evidence="1">Uncharacterized protein</fullName>
    </submittedName>
</protein>
<name>A0ABT5SZY7_9PSEU</name>
<dbReference type="Proteomes" id="UP001300763">
    <property type="component" value="Unassembled WGS sequence"/>
</dbReference>
<organism evidence="1 2">
    <name type="scientific">Actinomycetospora lemnae</name>
    <dbReference type="NCBI Taxonomy" id="3019891"/>
    <lineage>
        <taxon>Bacteria</taxon>
        <taxon>Bacillati</taxon>
        <taxon>Actinomycetota</taxon>
        <taxon>Actinomycetes</taxon>
        <taxon>Pseudonocardiales</taxon>
        <taxon>Pseudonocardiaceae</taxon>
        <taxon>Actinomycetospora</taxon>
    </lineage>
</organism>
<evidence type="ECO:0000313" key="2">
    <source>
        <dbReference type="Proteomes" id="UP001300763"/>
    </source>
</evidence>
<keyword evidence="2" id="KW-1185">Reference proteome</keyword>
<accession>A0ABT5SZY7</accession>